<feature type="transmembrane region" description="Helical" evidence="1">
    <location>
        <begin position="32"/>
        <end position="52"/>
    </location>
</feature>
<dbReference type="RefSeq" id="WP_208620473.1">
    <property type="nucleotide sequence ID" value="NZ_CAWNQI010000090.1"/>
</dbReference>
<gene>
    <name evidence="2" type="ORF">Xmir_04347</name>
</gene>
<dbReference type="EMBL" id="NITZ01000055">
    <property type="protein sequence ID" value="PHM45223.1"/>
    <property type="molecule type" value="Genomic_DNA"/>
</dbReference>
<sequence>MDGIVLLLILSAVLGLLPAKIAANKGRSFGVWWLYGFLLFLIAFLHSLALSTDQETIEKQKMDSGEIKKCPFCAEAIKSEAIICKHCNREVPTINSNNKEDFLANLSSKKFYNHKNGDYELDDSAVMITIQGMKEIRDKLTDEECDQFISKFNSIIFSLEDGLPEQLKAEFSERYRYWLLK</sequence>
<evidence type="ECO:0000313" key="2">
    <source>
        <dbReference type="EMBL" id="PHM45223.1"/>
    </source>
</evidence>
<evidence type="ECO:0000313" key="3">
    <source>
        <dbReference type="Proteomes" id="UP000221980"/>
    </source>
</evidence>
<name>A0A2D0JJ69_9GAMM</name>
<keyword evidence="1" id="KW-0812">Transmembrane</keyword>
<evidence type="ECO:0008006" key="4">
    <source>
        <dbReference type="Google" id="ProtNLM"/>
    </source>
</evidence>
<proteinExistence type="predicted"/>
<protein>
    <recommendedName>
        <fullName evidence="4">Zinc ribbon domain-containing protein</fullName>
    </recommendedName>
</protein>
<reference evidence="2 3" key="1">
    <citation type="journal article" date="2017" name="Nat. Microbiol.">
        <title>Natural product diversity associated with the nematode symbionts Photorhabdus and Xenorhabdus.</title>
        <authorList>
            <person name="Tobias N.J."/>
            <person name="Wolff H."/>
            <person name="Djahanschiri B."/>
            <person name="Grundmann F."/>
            <person name="Kronenwerth M."/>
            <person name="Shi Y.M."/>
            <person name="Simonyi S."/>
            <person name="Grun P."/>
            <person name="Shapiro-Ilan D."/>
            <person name="Pidot S.J."/>
            <person name="Stinear T.P."/>
            <person name="Ebersberger I."/>
            <person name="Bode H.B."/>
        </authorList>
    </citation>
    <scope>NUCLEOTIDE SEQUENCE [LARGE SCALE GENOMIC DNA]</scope>
    <source>
        <strain evidence="2 3">DSM 17902</strain>
    </source>
</reference>
<keyword evidence="1" id="KW-0472">Membrane</keyword>
<keyword evidence="3" id="KW-1185">Reference proteome</keyword>
<keyword evidence="1" id="KW-1133">Transmembrane helix</keyword>
<accession>A0A2D0JJ69</accession>
<dbReference type="AlphaFoldDB" id="A0A2D0JJ69"/>
<comment type="caution">
    <text evidence="2">The sequence shown here is derived from an EMBL/GenBank/DDBJ whole genome shotgun (WGS) entry which is preliminary data.</text>
</comment>
<evidence type="ECO:0000256" key="1">
    <source>
        <dbReference type="SAM" id="Phobius"/>
    </source>
</evidence>
<organism evidence="2 3">
    <name type="scientific">Xenorhabdus miraniensis</name>
    <dbReference type="NCBI Taxonomy" id="351674"/>
    <lineage>
        <taxon>Bacteria</taxon>
        <taxon>Pseudomonadati</taxon>
        <taxon>Pseudomonadota</taxon>
        <taxon>Gammaproteobacteria</taxon>
        <taxon>Enterobacterales</taxon>
        <taxon>Morganellaceae</taxon>
        <taxon>Xenorhabdus</taxon>
    </lineage>
</organism>
<dbReference type="Proteomes" id="UP000221980">
    <property type="component" value="Unassembled WGS sequence"/>
</dbReference>